<feature type="compositionally biased region" description="Basic and acidic residues" evidence="1">
    <location>
        <begin position="27"/>
        <end position="43"/>
    </location>
</feature>
<dbReference type="EMBL" id="BMMZ01000005">
    <property type="protein sequence ID" value="GGL65988.1"/>
    <property type="molecule type" value="Genomic_DNA"/>
</dbReference>
<evidence type="ECO:0000313" key="2">
    <source>
        <dbReference type="EMBL" id="GGL65988.1"/>
    </source>
</evidence>
<protein>
    <submittedName>
        <fullName evidence="2">Uncharacterized protein</fullName>
    </submittedName>
</protein>
<reference evidence="2" key="1">
    <citation type="journal article" date="2014" name="Int. J. Syst. Evol. Microbiol.">
        <title>Complete genome sequence of Corynebacterium casei LMG S-19264T (=DSM 44701T), isolated from a smear-ripened cheese.</title>
        <authorList>
            <consortium name="US DOE Joint Genome Institute (JGI-PGF)"/>
            <person name="Walter F."/>
            <person name="Albersmeier A."/>
            <person name="Kalinowski J."/>
            <person name="Ruckert C."/>
        </authorList>
    </citation>
    <scope>NUCLEOTIDE SEQUENCE</scope>
    <source>
        <strain evidence="2">CGMCC 4.7306</strain>
    </source>
</reference>
<evidence type="ECO:0000313" key="3">
    <source>
        <dbReference type="Proteomes" id="UP000613840"/>
    </source>
</evidence>
<name>A0A917W600_9ACTN</name>
<evidence type="ECO:0000256" key="1">
    <source>
        <dbReference type="SAM" id="MobiDB-lite"/>
    </source>
</evidence>
<reference evidence="2" key="2">
    <citation type="submission" date="2020-09" db="EMBL/GenBank/DDBJ databases">
        <authorList>
            <person name="Sun Q."/>
            <person name="Zhou Y."/>
        </authorList>
    </citation>
    <scope>NUCLEOTIDE SEQUENCE</scope>
    <source>
        <strain evidence="2">CGMCC 4.7306</strain>
    </source>
</reference>
<comment type="caution">
    <text evidence="2">The sequence shown here is derived from an EMBL/GenBank/DDBJ whole genome shotgun (WGS) entry which is preliminary data.</text>
</comment>
<feature type="region of interest" description="Disordered" evidence="1">
    <location>
        <begin position="10"/>
        <end position="43"/>
    </location>
</feature>
<proteinExistence type="predicted"/>
<organism evidence="2 3">
    <name type="scientific">Microlunatus endophyticus</name>
    <dbReference type="NCBI Taxonomy" id="1716077"/>
    <lineage>
        <taxon>Bacteria</taxon>
        <taxon>Bacillati</taxon>
        <taxon>Actinomycetota</taxon>
        <taxon>Actinomycetes</taxon>
        <taxon>Propionibacteriales</taxon>
        <taxon>Propionibacteriaceae</taxon>
        <taxon>Microlunatus</taxon>
    </lineage>
</organism>
<accession>A0A917W600</accession>
<sequence length="43" mass="4694">MSWVIAVIQAATDANTDPEPQPGEGIPDDRGTAKDWEARLQRS</sequence>
<keyword evidence="3" id="KW-1185">Reference proteome</keyword>
<dbReference type="AlphaFoldDB" id="A0A917W600"/>
<dbReference type="Proteomes" id="UP000613840">
    <property type="component" value="Unassembled WGS sequence"/>
</dbReference>
<gene>
    <name evidence="2" type="ORF">GCM10011575_25560</name>
</gene>